<comment type="caution">
    <text evidence="2">The sequence shown here is derived from an EMBL/GenBank/DDBJ whole genome shotgun (WGS) entry which is preliminary data.</text>
</comment>
<proteinExistence type="predicted"/>
<dbReference type="EMBL" id="BQKI01000081">
    <property type="protein sequence ID" value="GJN29884.1"/>
    <property type="molecule type" value="Genomic_DNA"/>
</dbReference>
<dbReference type="Proteomes" id="UP001054889">
    <property type="component" value="Unassembled WGS sequence"/>
</dbReference>
<dbReference type="AlphaFoldDB" id="A0AAV5F4Q5"/>
<keyword evidence="3" id="KW-1185">Reference proteome</keyword>
<reference evidence="2" key="2">
    <citation type="submission" date="2021-12" db="EMBL/GenBank/DDBJ databases">
        <title>Resequencing data analysis of finger millet.</title>
        <authorList>
            <person name="Hatakeyama M."/>
            <person name="Aluri S."/>
            <person name="Balachadran M.T."/>
            <person name="Sivarajan S.R."/>
            <person name="Poveda L."/>
            <person name="Shimizu-Inatsugi R."/>
            <person name="Schlapbach R."/>
            <person name="Sreeman S.M."/>
            <person name="Shimizu K.K."/>
        </authorList>
    </citation>
    <scope>NUCLEOTIDE SEQUENCE</scope>
</reference>
<gene>
    <name evidence="2" type="primary">gb18146</name>
    <name evidence="2" type="ORF">PR202_gb18146</name>
</gene>
<evidence type="ECO:0000313" key="3">
    <source>
        <dbReference type="Proteomes" id="UP001054889"/>
    </source>
</evidence>
<organism evidence="2 3">
    <name type="scientific">Eleusine coracana subsp. coracana</name>
    <dbReference type="NCBI Taxonomy" id="191504"/>
    <lineage>
        <taxon>Eukaryota</taxon>
        <taxon>Viridiplantae</taxon>
        <taxon>Streptophyta</taxon>
        <taxon>Embryophyta</taxon>
        <taxon>Tracheophyta</taxon>
        <taxon>Spermatophyta</taxon>
        <taxon>Magnoliopsida</taxon>
        <taxon>Liliopsida</taxon>
        <taxon>Poales</taxon>
        <taxon>Poaceae</taxon>
        <taxon>PACMAD clade</taxon>
        <taxon>Chloridoideae</taxon>
        <taxon>Cynodonteae</taxon>
        <taxon>Eleusininae</taxon>
        <taxon>Eleusine</taxon>
    </lineage>
</organism>
<dbReference type="InterPro" id="IPR005174">
    <property type="entry name" value="KIB1-4_b-propeller"/>
</dbReference>
<dbReference type="Pfam" id="PF03478">
    <property type="entry name" value="Beta-prop_KIB1-4"/>
    <property type="match status" value="1"/>
</dbReference>
<evidence type="ECO:0000313" key="2">
    <source>
        <dbReference type="EMBL" id="GJN29884.1"/>
    </source>
</evidence>
<dbReference type="PANTHER" id="PTHR33800">
    <property type="entry name" value="OS06G0113600 PROTEIN"/>
    <property type="match status" value="1"/>
</dbReference>
<evidence type="ECO:0000259" key="1">
    <source>
        <dbReference type="Pfam" id="PF03478"/>
    </source>
</evidence>
<accession>A0AAV5F4Q5</accession>
<sequence>MYYRAALTAPLSSPNSHLIVNTGSNFFWHVGSKTWLKRSPRNGTLKEIVVFKGQVFGMDSERRLFMVHLVPRIRIQKIPIAWGGSNSLTKWHLEASWLVACGDMLLMIGCGSSYPGTGDSFEAYRLDMSSEPARWVKLEKLDNWAIFISNDERSQPLSCMNPERWGGRSNCIYCYDSSSGDSIVFELGKPLQEDASMPDVFILICCGSMVLPIWVVPSSVKCEVGGFEALRPMSFPNSSA</sequence>
<name>A0AAV5F4Q5_ELECO</name>
<reference evidence="2" key="1">
    <citation type="journal article" date="2018" name="DNA Res.">
        <title>Multiple hybrid de novo genome assembly of finger millet, an orphan allotetraploid crop.</title>
        <authorList>
            <person name="Hatakeyama M."/>
            <person name="Aluri S."/>
            <person name="Balachadran M.T."/>
            <person name="Sivarajan S.R."/>
            <person name="Patrignani A."/>
            <person name="Gruter S."/>
            <person name="Poveda L."/>
            <person name="Shimizu-Inatsugi R."/>
            <person name="Baeten J."/>
            <person name="Francoijs K.J."/>
            <person name="Nataraja K.N."/>
            <person name="Reddy Y.A.N."/>
            <person name="Phadnis S."/>
            <person name="Ravikumar R.L."/>
            <person name="Schlapbach R."/>
            <person name="Sreeman S.M."/>
            <person name="Shimizu K.K."/>
        </authorList>
    </citation>
    <scope>NUCLEOTIDE SEQUENCE</scope>
</reference>
<protein>
    <recommendedName>
        <fullName evidence="1">KIB1-4 beta-propeller domain-containing protein</fullName>
    </recommendedName>
</protein>
<feature type="domain" description="KIB1-4 beta-propeller" evidence="1">
    <location>
        <begin position="4"/>
        <end position="185"/>
    </location>
</feature>
<dbReference type="PANTHER" id="PTHR33800:SF30">
    <property type="entry name" value="DUF295 DOMAIN-CONTAINING PROTEIN"/>
    <property type="match status" value="1"/>
</dbReference>